<feature type="compositionally biased region" description="Polar residues" evidence="6">
    <location>
        <begin position="64"/>
        <end position="74"/>
    </location>
</feature>
<feature type="compositionally biased region" description="Low complexity" evidence="6">
    <location>
        <begin position="432"/>
        <end position="441"/>
    </location>
</feature>
<dbReference type="PROSITE" id="PS51778">
    <property type="entry name" value="VAST"/>
    <property type="match status" value="1"/>
</dbReference>
<dbReference type="GO" id="GO:0120015">
    <property type="term" value="F:sterol transfer activity"/>
    <property type="evidence" value="ECO:0007669"/>
    <property type="project" value="TreeGrafter"/>
</dbReference>
<dbReference type="InterPro" id="IPR004182">
    <property type="entry name" value="GRAM"/>
</dbReference>
<feature type="region of interest" description="Disordered" evidence="6">
    <location>
        <begin position="1"/>
        <end position="160"/>
    </location>
</feature>
<dbReference type="HOGENOM" id="CLU_015638_0_0_1"/>
<dbReference type="EMBL" id="FO082048">
    <property type="protein sequence ID" value="CCE84513.1"/>
    <property type="molecule type" value="Genomic_DNA"/>
</dbReference>
<keyword evidence="4 7" id="KW-1133">Transmembrane helix</keyword>
<dbReference type="PANTHER" id="PTHR23319:SF4">
    <property type="entry name" value="GRAM DOMAIN CONTAINING 1B, ISOFORM E"/>
    <property type="match status" value="1"/>
</dbReference>
<evidence type="ECO:0000256" key="6">
    <source>
        <dbReference type="SAM" id="MobiDB-lite"/>
    </source>
</evidence>
<feature type="region of interest" description="Disordered" evidence="6">
    <location>
        <begin position="226"/>
        <end position="245"/>
    </location>
</feature>
<protein>
    <submittedName>
        <fullName evidence="10">Piso0_004058 protein</fullName>
    </submittedName>
</protein>
<dbReference type="GO" id="GO:0032366">
    <property type="term" value="P:intracellular sterol transport"/>
    <property type="evidence" value="ECO:0007669"/>
    <property type="project" value="TreeGrafter"/>
</dbReference>
<dbReference type="InterPro" id="IPR031968">
    <property type="entry name" value="VASt"/>
</dbReference>
<gene>
    <name evidence="10" type="primary">Piso0_004058</name>
    <name evidence="9" type="ORF">GNLVRS01_PISO0K08524g</name>
    <name evidence="10" type="ORF">GNLVRS01_PISO0L08525g</name>
</gene>
<dbReference type="GO" id="GO:0005789">
    <property type="term" value="C:endoplasmic reticulum membrane"/>
    <property type="evidence" value="ECO:0007669"/>
    <property type="project" value="TreeGrafter"/>
</dbReference>
<name>G8Y7D3_PICSO</name>
<dbReference type="Pfam" id="PF02893">
    <property type="entry name" value="GRAM"/>
    <property type="match status" value="1"/>
</dbReference>
<dbReference type="PANTHER" id="PTHR23319">
    <property type="entry name" value="GRAM DOMAIN CONTAINING 1B, ISOFORM E"/>
    <property type="match status" value="1"/>
</dbReference>
<evidence type="ECO:0000259" key="8">
    <source>
        <dbReference type="PROSITE" id="PS51778"/>
    </source>
</evidence>
<reference evidence="11" key="2">
    <citation type="journal article" date="2012" name="G3 (Bethesda)">
        <title>Pichia sorbitophila, an interspecies yeast hybrid reveals early steps of genome resolution following polyploidization.</title>
        <authorList>
            <person name="Leh Louis V."/>
            <person name="Despons L."/>
            <person name="Friedrich A."/>
            <person name="Martin T."/>
            <person name="Durrens P."/>
            <person name="Casaregola S."/>
            <person name="Neuveglise C."/>
            <person name="Fairhead C."/>
            <person name="Marck C."/>
            <person name="Cruz J.A."/>
            <person name="Straub M.L."/>
            <person name="Kugler V."/>
            <person name="Sacerdot C."/>
            <person name="Uzunov Z."/>
            <person name="Thierry A."/>
            <person name="Weiss S."/>
            <person name="Bleykasten C."/>
            <person name="De Montigny J."/>
            <person name="Jacques N."/>
            <person name="Jung P."/>
            <person name="Lemaire M."/>
            <person name="Mallet S."/>
            <person name="Morel G."/>
            <person name="Richard G.F."/>
            <person name="Sarkar A."/>
            <person name="Savel G."/>
            <person name="Schacherer J."/>
            <person name="Seret M.L."/>
            <person name="Talla E."/>
            <person name="Samson G."/>
            <person name="Jubin C."/>
            <person name="Poulain J."/>
            <person name="Vacherie B."/>
            <person name="Barbe V."/>
            <person name="Pelletier E."/>
            <person name="Sherman D.J."/>
            <person name="Westhof E."/>
            <person name="Weissenbach J."/>
            <person name="Baret P.V."/>
            <person name="Wincker P."/>
            <person name="Gaillardin C."/>
            <person name="Dujon B."/>
            <person name="Souciet J.L."/>
        </authorList>
    </citation>
    <scope>NUCLEOTIDE SEQUENCE [LARGE SCALE GENOMIC DNA]</scope>
    <source>
        <strain evidence="11">ATCC MYA-4447 / BCRC 22081 / CBS 7064 / NBRC 10061 / NRRL Y-12695</strain>
    </source>
</reference>
<dbReference type="OrthoDB" id="2162691at2759"/>
<keyword evidence="5 7" id="KW-0472">Membrane</keyword>
<dbReference type="GO" id="GO:0005739">
    <property type="term" value="C:mitochondrion"/>
    <property type="evidence" value="ECO:0007669"/>
    <property type="project" value="TreeGrafter"/>
</dbReference>
<dbReference type="Gene3D" id="2.30.29.30">
    <property type="entry name" value="Pleckstrin-homology domain (PH domain)/Phosphotyrosine-binding domain (PTB)"/>
    <property type="match status" value="1"/>
</dbReference>
<evidence type="ECO:0000313" key="10">
    <source>
        <dbReference type="EMBL" id="CCE84513.1"/>
    </source>
</evidence>
<feature type="compositionally biased region" description="Acidic residues" evidence="6">
    <location>
        <begin position="422"/>
        <end position="431"/>
    </location>
</feature>
<dbReference type="CDD" id="cd13220">
    <property type="entry name" value="PH-GRAM_GRAMDC"/>
    <property type="match status" value="1"/>
</dbReference>
<dbReference type="GO" id="GO:0032541">
    <property type="term" value="C:cortical endoplasmic reticulum"/>
    <property type="evidence" value="ECO:0007669"/>
    <property type="project" value="TreeGrafter"/>
</dbReference>
<feature type="compositionally biased region" description="Basic and acidic residues" evidence="6">
    <location>
        <begin position="1"/>
        <end position="15"/>
    </location>
</feature>
<evidence type="ECO:0000256" key="7">
    <source>
        <dbReference type="SAM" id="Phobius"/>
    </source>
</evidence>
<feature type="compositionally biased region" description="Polar residues" evidence="6">
    <location>
        <begin position="142"/>
        <end position="160"/>
    </location>
</feature>
<dbReference type="GO" id="GO:0032934">
    <property type="term" value="F:sterol binding"/>
    <property type="evidence" value="ECO:0007669"/>
    <property type="project" value="TreeGrafter"/>
</dbReference>
<dbReference type="GO" id="GO:0140268">
    <property type="term" value="C:endoplasmic reticulum-plasma membrane contact site"/>
    <property type="evidence" value="ECO:0007669"/>
    <property type="project" value="TreeGrafter"/>
</dbReference>
<reference evidence="10" key="1">
    <citation type="submission" date="2011-10" db="EMBL/GenBank/DDBJ databases">
        <authorList>
            <person name="Genoscope - CEA"/>
        </authorList>
    </citation>
    <scope>NUCLEOTIDE SEQUENCE</scope>
</reference>
<dbReference type="SMART" id="SM00568">
    <property type="entry name" value="GRAM"/>
    <property type="match status" value="1"/>
</dbReference>
<comment type="similarity">
    <text evidence="2">Belongs to the YSP2 family.</text>
</comment>
<comment type="subcellular location">
    <subcellularLocation>
        <location evidence="1">Membrane</location>
        <topology evidence="1">Single-pass membrane protein</topology>
    </subcellularLocation>
</comment>
<accession>G8Y7D3</accession>
<evidence type="ECO:0000313" key="11">
    <source>
        <dbReference type="Proteomes" id="UP000005222"/>
    </source>
</evidence>
<feature type="compositionally biased region" description="Low complexity" evidence="6">
    <location>
        <begin position="112"/>
        <end position="122"/>
    </location>
</feature>
<dbReference type="InterPro" id="IPR051482">
    <property type="entry name" value="Cholesterol_transport"/>
</dbReference>
<keyword evidence="11" id="KW-1185">Reference proteome</keyword>
<dbReference type="EMBL" id="FO082049">
    <property type="protein sequence ID" value="CCE83482.1"/>
    <property type="molecule type" value="Genomic_DNA"/>
</dbReference>
<evidence type="ECO:0000256" key="5">
    <source>
        <dbReference type="ARBA" id="ARBA00023136"/>
    </source>
</evidence>
<dbReference type="Proteomes" id="UP000005222">
    <property type="component" value="Chromosome K"/>
</dbReference>
<proteinExistence type="inferred from homology"/>
<evidence type="ECO:0000256" key="3">
    <source>
        <dbReference type="ARBA" id="ARBA00022692"/>
    </source>
</evidence>
<dbReference type="AlphaFoldDB" id="G8Y7D3"/>
<feature type="transmembrane region" description="Helical" evidence="7">
    <location>
        <begin position="709"/>
        <end position="729"/>
    </location>
</feature>
<dbReference type="Pfam" id="PF16016">
    <property type="entry name" value="VASt"/>
    <property type="match status" value="1"/>
</dbReference>
<dbReference type="FunCoup" id="G8Y7D3">
    <property type="interactions" value="245"/>
</dbReference>
<dbReference type="Proteomes" id="UP000005222">
    <property type="component" value="Chromosome L"/>
</dbReference>
<keyword evidence="3 7" id="KW-0812">Transmembrane</keyword>
<feature type="region of interest" description="Disordered" evidence="6">
    <location>
        <begin position="422"/>
        <end position="446"/>
    </location>
</feature>
<sequence>MDSEKAINKSTDTETKNMGQTDSQISSSSINNTDGLSNENSHAESDTINKQNNGEKSDEDDGASQDNEVSSSVADQEDDDLSSDLSSSNENEARRRARAKDRSRGIGTLGHSSTVSTMSLSSPFAVKSSPADPFTTKEDANSVMSKDTTSNNLPKDTTNESMTKLHENSTIDQANNYKDDAEEMTSLQSPANPDSSTKVLPNGASLLDAFQYSKYASSSPKLPYFSRNGNGMSTQNTKDTKPKNSFDTRLYVDEKLKGTEYRYAINKRNKDFHDLFPSLNESDRLLDDFSCALSREILLQGKIYVSENHICFNSNLLGWVTTLIIPLSEVKSIERKSTAGLFPNGIMIVTKDSKHNFASFLSRDATFEFINAVWKCYLREHRAIGMAQGDTNDSSVLENVSTTNIESPEKFESYILSIDGDDDRTSDDDSNDSQSNSSTDNHSYKDQRSTILTKVIKLRDDSTYSNQGPDYHIPTTVPSEYLADNEIELCDEVIEAPIGIVFDILFGSVNTSFQLKFLESHDASEVSELGKFEELKEDPSKLERSFTYRRALGYSIGPKFTKCEVKETIEHFDMDDFVVVETSTITPDVPSGNSFSVRTRYYFSWHSNNFTRLRLAFYILWTGSSWIKSVIEKSALTGQREATSDLLVALRNEVKTNTYESNGPKLTINQLVSDKMLEENESRSATVSEQPSATDSSTWYAKIKNSPYIFIYLLLFTIVILQVVIIASLNNSNEITKRKFVISSNLLVALESLRSGNYLNKIRNKDYDQNKNIYNEEIWDVLSEKLGKKLNFYDKVDFISRQLQVLSVEALSDKNYRHDFWGLAEDKVSELKKLFQEFNYRDLSNADGMRRLVGDLL</sequence>
<evidence type="ECO:0000256" key="1">
    <source>
        <dbReference type="ARBA" id="ARBA00004167"/>
    </source>
</evidence>
<dbReference type="eggNOG" id="KOG1032">
    <property type="taxonomic scope" value="Eukaryota"/>
</dbReference>
<feature type="compositionally biased region" description="Polar residues" evidence="6">
    <location>
        <begin position="16"/>
        <end position="40"/>
    </location>
</feature>
<dbReference type="STRING" id="559304.G8Y7D3"/>
<evidence type="ECO:0000256" key="2">
    <source>
        <dbReference type="ARBA" id="ARBA00006582"/>
    </source>
</evidence>
<feature type="compositionally biased region" description="Polar residues" evidence="6">
    <location>
        <begin position="227"/>
        <end position="237"/>
    </location>
</feature>
<evidence type="ECO:0000313" key="9">
    <source>
        <dbReference type="EMBL" id="CCE83482.1"/>
    </source>
</evidence>
<dbReference type="InParanoid" id="G8Y7D3"/>
<organism evidence="10 11">
    <name type="scientific">Pichia sorbitophila (strain ATCC MYA-4447 / BCRC 22081 / CBS 7064 / NBRC 10061 / NRRL Y-12695)</name>
    <name type="common">Hybrid yeast</name>
    <dbReference type="NCBI Taxonomy" id="559304"/>
    <lineage>
        <taxon>Eukaryota</taxon>
        <taxon>Fungi</taxon>
        <taxon>Dikarya</taxon>
        <taxon>Ascomycota</taxon>
        <taxon>Saccharomycotina</taxon>
        <taxon>Pichiomycetes</taxon>
        <taxon>Debaryomycetaceae</taxon>
        <taxon>Millerozyma</taxon>
    </lineage>
</organism>
<dbReference type="GO" id="GO:0005886">
    <property type="term" value="C:plasma membrane"/>
    <property type="evidence" value="ECO:0007669"/>
    <property type="project" value="TreeGrafter"/>
</dbReference>
<evidence type="ECO:0000256" key="4">
    <source>
        <dbReference type="ARBA" id="ARBA00022989"/>
    </source>
</evidence>
<feature type="domain" description="VASt" evidence="8">
    <location>
        <begin position="485"/>
        <end position="658"/>
    </location>
</feature>
<dbReference type="InterPro" id="IPR011993">
    <property type="entry name" value="PH-like_dom_sf"/>
</dbReference>